<dbReference type="Pfam" id="PF01609">
    <property type="entry name" value="DDE_Tnp_1"/>
    <property type="match status" value="1"/>
</dbReference>
<dbReference type="InterPro" id="IPR002559">
    <property type="entry name" value="Transposase_11"/>
</dbReference>
<dbReference type="Proteomes" id="UP000284716">
    <property type="component" value="Unassembled WGS sequence"/>
</dbReference>
<gene>
    <name evidence="2" type="ORF">FAM18157_02842</name>
    <name evidence="3" type="ORF">FAM18172_02966</name>
</gene>
<dbReference type="GO" id="GO:0006313">
    <property type="term" value="P:DNA transposition"/>
    <property type="evidence" value="ECO:0007669"/>
    <property type="project" value="InterPro"/>
</dbReference>
<evidence type="ECO:0000313" key="3">
    <source>
        <dbReference type="EMBL" id="RND81295.1"/>
    </source>
</evidence>
<dbReference type="NCBIfam" id="NF033580">
    <property type="entry name" value="transpos_IS5_3"/>
    <property type="match status" value="1"/>
</dbReference>
<sequence>MIVDAQSVKTTDVTKNGGYDGGKKISGIKRHMAIDTNGLPQAILVTRANVSDRLGAFAMFSLADEKLELVQHVMVDGGYTGNDFADQVKLILNAKTTVAKRNELHTFTVLPQQWIVERSWSWLDKCRRFWENCERTLNSSLQMVVLAFLKIVLKRY</sequence>
<feature type="domain" description="Transposase IS4-like" evidence="1">
    <location>
        <begin position="2"/>
        <end position="148"/>
    </location>
</feature>
<dbReference type="PANTHER" id="PTHR30007:SF0">
    <property type="entry name" value="TRANSPOSASE"/>
    <property type="match status" value="1"/>
</dbReference>
<reference evidence="4 5" key="1">
    <citation type="journal article" date="2018" name="Front. Microbiol.">
        <title>Conversion of Methionine to Cysteine in Lactobacillus paracasei Depends on the Highly Mobile cysK-ctl-cysE Gene Cluster.</title>
        <authorList>
            <person name="Wuthrich D."/>
            <person name="Irmler S."/>
            <person name="Berthoud H."/>
            <person name="Guggenbuhl B."/>
            <person name="Eugster E."/>
            <person name="Bruggmann R."/>
        </authorList>
    </citation>
    <scope>NUCLEOTIDE SEQUENCE [LARGE SCALE GENOMIC DNA]</scope>
    <source>
        <strain evidence="2 4">FAM18157</strain>
        <strain evidence="3 5">FAM18172</strain>
    </source>
</reference>
<dbReference type="GO" id="GO:0004803">
    <property type="term" value="F:transposase activity"/>
    <property type="evidence" value="ECO:0007669"/>
    <property type="project" value="InterPro"/>
</dbReference>
<proteinExistence type="predicted"/>
<evidence type="ECO:0000313" key="4">
    <source>
        <dbReference type="Proteomes" id="UP000284716"/>
    </source>
</evidence>
<comment type="caution">
    <text evidence="3">The sequence shown here is derived from an EMBL/GenBank/DDBJ whole genome shotgun (WGS) entry which is preliminary data.</text>
</comment>
<dbReference type="EMBL" id="LKFS01000110">
    <property type="protein sequence ID" value="RND78633.1"/>
    <property type="molecule type" value="Genomic_DNA"/>
</dbReference>
<evidence type="ECO:0000313" key="5">
    <source>
        <dbReference type="Proteomes" id="UP000285532"/>
    </source>
</evidence>
<dbReference type="AlphaFoldDB" id="A0A422M2S4"/>
<dbReference type="Proteomes" id="UP000285532">
    <property type="component" value="Unassembled WGS sequence"/>
</dbReference>
<dbReference type="EMBL" id="LKFU01000122">
    <property type="protein sequence ID" value="RND81295.1"/>
    <property type="molecule type" value="Genomic_DNA"/>
</dbReference>
<organism evidence="3 5">
    <name type="scientific">Lacticaseibacillus paracasei</name>
    <name type="common">Lactobacillus paracasei</name>
    <dbReference type="NCBI Taxonomy" id="1597"/>
    <lineage>
        <taxon>Bacteria</taxon>
        <taxon>Bacillati</taxon>
        <taxon>Bacillota</taxon>
        <taxon>Bacilli</taxon>
        <taxon>Lactobacillales</taxon>
        <taxon>Lactobacillaceae</taxon>
        <taxon>Lacticaseibacillus</taxon>
    </lineage>
</organism>
<name>A0A422M2S4_LACPA</name>
<evidence type="ECO:0000313" key="2">
    <source>
        <dbReference type="EMBL" id="RND78633.1"/>
    </source>
</evidence>
<protein>
    <submittedName>
        <fullName evidence="3">Transposase DDE domain protein</fullName>
    </submittedName>
</protein>
<evidence type="ECO:0000259" key="1">
    <source>
        <dbReference type="Pfam" id="PF01609"/>
    </source>
</evidence>
<dbReference type="GO" id="GO:0003677">
    <property type="term" value="F:DNA binding"/>
    <property type="evidence" value="ECO:0007669"/>
    <property type="project" value="InterPro"/>
</dbReference>
<dbReference type="PANTHER" id="PTHR30007">
    <property type="entry name" value="PHP DOMAIN PROTEIN"/>
    <property type="match status" value="1"/>
</dbReference>
<accession>A0A422M2S4</accession>